<name>A0LJN6_SYNFM</name>
<keyword evidence="3" id="KW-1185">Reference proteome</keyword>
<accession>A0LJN6</accession>
<dbReference type="KEGG" id="sfu:Sfum_1953"/>
<sequence>MSSKRYAVGVDLGGTKIAVALVDDRGEVLKHARYLTFVREGPEAVRDQIIGAVKEIRKGTKTRPAGIGIGVAGQIARDDGMVRFAPNLGWRNIPLGEQLRAITRLRVVVVNDVRAAAAGEWAFGAGKDCGDLICMFVGTGIGGGIVAQGRMLHGCGNSAGEIGHVVVDMNGPLCHCGRRGCMEALAGGWAIAQKARDAILLDPALGTPLLRLAKGQINNVTTELVATAFRMGDPLARQLIDRAAEALSVGAVSLVNAFNPCRLILGGGVVNGLPELIERVREGIRHHALVTAAESVTVVPASLGDDAGVIGAAVLAMQSPA</sequence>
<evidence type="ECO:0000256" key="1">
    <source>
        <dbReference type="ARBA" id="ARBA00006479"/>
    </source>
</evidence>
<protein>
    <submittedName>
        <fullName evidence="2">ROK family protein</fullName>
    </submittedName>
</protein>
<organism evidence="2 3">
    <name type="scientific">Syntrophobacter fumaroxidans (strain DSM 10017 / MPOB)</name>
    <dbReference type="NCBI Taxonomy" id="335543"/>
    <lineage>
        <taxon>Bacteria</taxon>
        <taxon>Pseudomonadati</taxon>
        <taxon>Thermodesulfobacteriota</taxon>
        <taxon>Syntrophobacteria</taxon>
        <taxon>Syntrophobacterales</taxon>
        <taxon>Syntrophobacteraceae</taxon>
        <taxon>Syntrophobacter</taxon>
    </lineage>
</organism>
<dbReference type="EMBL" id="CP000478">
    <property type="protein sequence ID" value="ABK17638.1"/>
    <property type="molecule type" value="Genomic_DNA"/>
</dbReference>
<dbReference type="InterPro" id="IPR043129">
    <property type="entry name" value="ATPase_NBD"/>
</dbReference>
<evidence type="ECO:0000313" key="2">
    <source>
        <dbReference type="EMBL" id="ABK17638.1"/>
    </source>
</evidence>
<dbReference type="PANTHER" id="PTHR18964:SF149">
    <property type="entry name" value="BIFUNCTIONAL UDP-N-ACETYLGLUCOSAMINE 2-EPIMERASE_N-ACETYLMANNOSAMINE KINASE"/>
    <property type="match status" value="1"/>
</dbReference>
<dbReference type="AlphaFoldDB" id="A0LJN6"/>
<reference evidence="2 3" key="1">
    <citation type="submission" date="2006-10" db="EMBL/GenBank/DDBJ databases">
        <title>Complete sequence of Syntrophobacter fumaroxidans MPOB.</title>
        <authorList>
            <consortium name="US DOE Joint Genome Institute"/>
            <person name="Copeland A."/>
            <person name="Lucas S."/>
            <person name="Lapidus A."/>
            <person name="Barry K."/>
            <person name="Detter J.C."/>
            <person name="Glavina del Rio T."/>
            <person name="Hammon N."/>
            <person name="Israni S."/>
            <person name="Pitluck S."/>
            <person name="Goltsman E.G."/>
            <person name="Martinez M."/>
            <person name="Schmutz J."/>
            <person name="Larimer F."/>
            <person name="Land M."/>
            <person name="Hauser L."/>
            <person name="Kyrpides N."/>
            <person name="Kim E."/>
            <person name="Boone D.R."/>
            <person name="Brockman F."/>
            <person name="Culley D."/>
            <person name="Ferry J."/>
            <person name="Gunsalus R."/>
            <person name="McInerney M.J."/>
            <person name="Morrison M."/>
            <person name="Plugge C."/>
            <person name="Rohlin L."/>
            <person name="Scholten J."/>
            <person name="Sieber J."/>
            <person name="Stams A.J.M."/>
            <person name="Worm P."/>
            <person name="Henstra A.M."/>
            <person name="Richardson P."/>
        </authorList>
    </citation>
    <scope>NUCLEOTIDE SEQUENCE [LARGE SCALE GENOMIC DNA]</scope>
    <source>
        <strain evidence="3">DSM 10017 / MPOB</strain>
    </source>
</reference>
<gene>
    <name evidence="2" type="ordered locus">Sfum_1953</name>
</gene>
<dbReference type="InterPro" id="IPR049874">
    <property type="entry name" value="ROK_cs"/>
</dbReference>
<proteinExistence type="inferred from homology"/>
<evidence type="ECO:0000313" key="3">
    <source>
        <dbReference type="Proteomes" id="UP000001784"/>
    </source>
</evidence>
<dbReference type="RefSeq" id="WP_011698808.1">
    <property type="nucleotide sequence ID" value="NC_008554.1"/>
</dbReference>
<dbReference type="InterPro" id="IPR000600">
    <property type="entry name" value="ROK"/>
</dbReference>
<dbReference type="OrthoDB" id="9810372at2"/>
<dbReference type="PROSITE" id="PS01125">
    <property type="entry name" value="ROK"/>
    <property type="match status" value="1"/>
</dbReference>
<dbReference type="InParanoid" id="A0LJN6"/>
<dbReference type="Pfam" id="PF00480">
    <property type="entry name" value="ROK"/>
    <property type="match status" value="1"/>
</dbReference>
<dbReference type="eggNOG" id="COG1940">
    <property type="taxonomic scope" value="Bacteria"/>
</dbReference>
<dbReference type="HOGENOM" id="CLU_036604_0_4_7"/>
<dbReference type="Proteomes" id="UP000001784">
    <property type="component" value="Chromosome"/>
</dbReference>
<dbReference type="FunCoup" id="A0LJN6">
    <property type="interactions" value="134"/>
</dbReference>
<dbReference type="Gene3D" id="3.30.420.40">
    <property type="match status" value="2"/>
</dbReference>
<dbReference type="SUPFAM" id="SSF53067">
    <property type="entry name" value="Actin-like ATPase domain"/>
    <property type="match status" value="1"/>
</dbReference>
<comment type="similarity">
    <text evidence="1">Belongs to the ROK (NagC/XylR) family.</text>
</comment>
<dbReference type="PANTHER" id="PTHR18964">
    <property type="entry name" value="ROK (REPRESSOR, ORF, KINASE) FAMILY"/>
    <property type="match status" value="1"/>
</dbReference>
<dbReference type="STRING" id="335543.Sfum_1953"/>